<keyword evidence="2" id="KW-0560">Oxidoreductase</keyword>
<proteinExistence type="inferred from homology"/>
<dbReference type="SMART" id="SM00822">
    <property type="entry name" value="PKS_KR"/>
    <property type="match status" value="1"/>
</dbReference>
<dbReference type="Pfam" id="PF00106">
    <property type="entry name" value="adh_short"/>
    <property type="match status" value="1"/>
</dbReference>
<dbReference type="PANTHER" id="PTHR43669">
    <property type="entry name" value="5-KETO-D-GLUCONATE 5-REDUCTASE"/>
    <property type="match status" value="1"/>
</dbReference>
<reference evidence="5" key="1">
    <citation type="submission" date="2020-02" db="EMBL/GenBank/DDBJ databases">
        <authorList>
            <person name="Meier V. D."/>
        </authorList>
    </citation>
    <scope>NUCLEOTIDE SEQUENCE</scope>
    <source>
        <strain evidence="5">AVDCRST_MAG90</strain>
    </source>
</reference>
<dbReference type="PRINTS" id="PR00080">
    <property type="entry name" value="SDRFAMILY"/>
</dbReference>
<dbReference type="PROSITE" id="PS00061">
    <property type="entry name" value="ADH_SHORT"/>
    <property type="match status" value="1"/>
</dbReference>
<dbReference type="InterPro" id="IPR002347">
    <property type="entry name" value="SDR_fam"/>
</dbReference>
<name>A0A6J4LA82_9HYPH</name>
<dbReference type="InterPro" id="IPR020904">
    <property type="entry name" value="Sc_DH/Rdtase_CS"/>
</dbReference>
<dbReference type="SUPFAM" id="SSF51735">
    <property type="entry name" value="NAD(P)-binding Rossmann-fold domains"/>
    <property type="match status" value="1"/>
</dbReference>
<dbReference type="InterPro" id="IPR036291">
    <property type="entry name" value="NAD(P)-bd_dom_sf"/>
</dbReference>
<sequence length="220" mass="23254">MPLPSFDLAGRVALVTGGGSGLGLAMAEGLAGAGAQVVLVGRDATRLADAEAAITRAGGRASAASCDLLDRDAIAPLVERTEQAHGPIEILVNNAGIQHRAKVEDFPAEGWDRMIATHLTAPFLLTQAVVRGMIERRRGKIINTLSLTSELGRPTIVPYATAKGGLKMMTRGLATELGPHNIQVNGIGPGYFRTAMNRALIDDPEFDAWVKRRTPAGRWG</sequence>
<dbReference type="PRINTS" id="PR00081">
    <property type="entry name" value="GDHRDH"/>
</dbReference>
<dbReference type="GO" id="GO:0016491">
    <property type="term" value="F:oxidoreductase activity"/>
    <property type="evidence" value="ECO:0007669"/>
    <property type="project" value="UniProtKB-KW"/>
</dbReference>
<evidence type="ECO:0000313" key="5">
    <source>
        <dbReference type="EMBL" id="CAA9326844.1"/>
    </source>
</evidence>
<feature type="non-terminal residue" evidence="5">
    <location>
        <position position="220"/>
    </location>
</feature>
<accession>A0A6J4LA82</accession>
<dbReference type="PANTHER" id="PTHR43669:SF14">
    <property type="entry name" value="OXIDOREDUCTASE"/>
    <property type="match status" value="1"/>
</dbReference>
<dbReference type="EMBL" id="CADCUC010000247">
    <property type="protein sequence ID" value="CAA9326844.1"/>
    <property type="molecule type" value="Genomic_DNA"/>
</dbReference>
<organism evidence="5">
    <name type="scientific">uncultured Microvirga sp</name>
    <dbReference type="NCBI Taxonomy" id="412392"/>
    <lineage>
        <taxon>Bacteria</taxon>
        <taxon>Pseudomonadati</taxon>
        <taxon>Pseudomonadota</taxon>
        <taxon>Alphaproteobacteria</taxon>
        <taxon>Hyphomicrobiales</taxon>
        <taxon>Methylobacteriaceae</taxon>
        <taxon>Microvirga</taxon>
        <taxon>environmental samples</taxon>
    </lineage>
</organism>
<dbReference type="InterPro" id="IPR057326">
    <property type="entry name" value="KR_dom"/>
</dbReference>
<evidence type="ECO:0000259" key="4">
    <source>
        <dbReference type="SMART" id="SM00822"/>
    </source>
</evidence>
<dbReference type="AlphaFoldDB" id="A0A6J4LA82"/>
<comment type="similarity">
    <text evidence="1 3">Belongs to the short-chain dehydrogenases/reductases (SDR) family.</text>
</comment>
<protein>
    <recommendedName>
        <fullName evidence="4">Ketoreductase domain-containing protein</fullName>
    </recommendedName>
</protein>
<dbReference type="FunFam" id="3.40.50.720:FF:000084">
    <property type="entry name" value="Short-chain dehydrogenase reductase"/>
    <property type="match status" value="1"/>
</dbReference>
<evidence type="ECO:0000256" key="1">
    <source>
        <dbReference type="ARBA" id="ARBA00006484"/>
    </source>
</evidence>
<gene>
    <name evidence="5" type="ORF">AVDCRST_MAG90-1272</name>
</gene>
<evidence type="ECO:0000256" key="3">
    <source>
        <dbReference type="RuleBase" id="RU000363"/>
    </source>
</evidence>
<dbReference type="Gene3D" id="3.40.50.720">
    <property type="entry name" value="NAD(P)-binding Rossmann-like Domain"/>
    <property type="match status" value="1"/>
</dbReference>
<feature type="domain" description="Ketoreductase" evidence="4">
    <location>
        <begin position="11"/>
        <end position="190"/>
    </location>
</feature>
<evidence type="ECO:0000256" key="2">
    <source>
        <dbReference type="ARBA" id="ARBA00023002"/>
    </source>
</evidence>